<dbReference type="InterPro" id="IPR029052">
    <property type="entry name" value="Metallo-depent_PP-like"/>
</dbReference>
<gene>
    <name evidence="1" type="ORF">PG2093B_0241</name>
</gene>
<dbReference type="PANTHER" id="PTHR32440:SF11">
    <property type="entry name" value="METALLOPHOSPHOESTERASE DOMAIN-CONTAINING PROTEIN"/>
    <property type="match status" value="1"/>
</dbReference>
<dbReference type="EMBL" id="RYUH01000004">
    <property type="protein sequence ID" value="RYQ12135.1"/>
    <property type="molecule type" value="Genomic_DNA"/>
</dbReference>
<dbReference type="AlphaFoldDB" id="A0A4Q5A4B9"/>
<organism evidence="1 2">
    <name type="scientific">Bifidobacterium pseudolongum subsp. globosum</name>
    <dbReference type="NCBI Taxonomy" id="1690"/>
    <lineage>
        <taxon>Bacteria</taxon>
        <taxon>Bacillati</taxon>
        <taxon>Actinomycetota</taxon>
        <taxon>Actinomycetes</taxon>
        <taxon>Bifidobacteriales</taxon>
        <taxon>Bifidobacteriaceae</taxon>
        <taxon>Bifidobacterium</taxon>
    </lineage>
</organism>
<name>A0A4Q5A4B9_9BIFI</name>
<accession>A0A4Q5A4B9</accession>
<dbReference type="Proteomes" id="UP000292568">
    <property type="component" value="Unassembled WGS sequence"/>
</dbReference>
<sequence length="450" mass="48571">MFSAEIVHCTGACITVGTMSEREQSNAVDRGEQPRPLSVSARLGRLQFHRSGKFRVLQLADVQDGPHISSDTIRLITAAVETARPDLVVFSGNQIAGYDPAYAETYCKRHWKTPALTQRRELALSHTRQLVRASIGQCVQPLIDAGVPWAVTYGNHDFQCGLSNAQLDELYREFDGCVNPPAPPADGAVCVPERVAALPRETVFACESGTFALPVANERGATVLGIVLVDSGDYAPTGGYGAPSPRALRFLRQVPAQLGQGVRSMVFQHTALPQYYRLLKPVASTAAHAVEGYRMFSGQYYVLDERATEPGGYLGEGVSSPDDDSGEFAILTGTGAYCAIATGHDHRNAFVGQSGGLAMVASPTCGFGSYGPIPERRAARLFEFDIRHPYNPRTQLLEFGRLVGKPSAKKAYVYGMAAESKSQSEGVHLLHKPNAFSRFVHAAAKTILGK</sequence>
<proteinExistence type="predicted"/>
<protein>
    <submittedName>
        <fullName evidence="1">Phosphohydrolase</fullName>
    </submittedName>
</protein>
<reference evidence="1 2" key="1">
    <citation type="submission" date="2018-12" db="EMBL/GenBank/DDBJ databases">
        <title>Unveiling genomic diversity among members of the Bifidobacterium pseudolongum species, a widely distributed gut commensal of the animal kingdom.</title>
        <authorList>
            <person name="Lugli G.A."/>
            <person name="Duranti S."/>
            <person name="Albert K."/>
            <person name="Mancabelli L."/>
            <person name="Napoli S."/>
            <person name="Viappiani A."/>
            <person name="Anzalone R."/>
            <person name="Longhi G."/>
            <person name="Milani C."/>
            <person name="Turroni F."/>
            <person name="Alessandri G."/>
            <person name="Sela D.A."/>
            <person name="Van Sinderen D."/>
            <person name="Ventura M."/>
        </authorList>
    </citation>
    <scope>NUCLEOTIDE SEQUENCE [LARGE SCALE GENOMIC DNA]</scope>
    <source>
        <strain evidence="1 2">2093B</strain>
    </source>
</reference>
<evidence type="ECO:0000313" key="2">
    <source>
        <dbReference type="Proteomes" id="UP000292568"/>
    </source>
</evidence>
<dbReference type="PANTHER" id="PTHR32440">
    <property type="entry name" value="PHOSPHATASE DCR2-RELATED-RELATED"/>
    <property type="match status" value="1"/>
</dbReference>
<comment type="caution">
    <text evidence="1">The sequence shown here is derived from an EMBL/GenBank/DDBJ whole genome shotgun (WGS) entry which is preliminary data.</text>
</comment>
<dbReference type="GO" id="GO:0016788">
    <property type="term" value="F:hydrolase activity, acting on ester bonds"/>
    <property type="evidence" value="ECO:0007669"/>
    <property type="project" value="TreeGrafter"/>
</dbReference>
<keyword evidence="1" id="KW-0378">Hydrolase</keyword>
<dbReference type="SUPFAM" id="SSF56300">
    <property type="entry name" value="Metallo-dependent phosphatases"/>
    <property type="match status" value="1"/>
</dbReference>
<evidence type="ECO:0000313" key="1">
    <source>
        <dbReference type="EMBL" id="RYQ12135.1"/>
    </source>
</evidence>
<dbReference type="GO" id="GO:0005737">
    <property type="term" value="C:cytoplasm"/>
    <property type="evidence" value="ECO:0007669"/>
    <property type="project" value="TreeGrafter"/>
</dbReference>
<dbReference type="Gene3D" id="3.60.21.10">
    <property type="match status" value="1"/>
</dbReference>